<dbReference type="RefSeq" id="WP_002607077.1">
    <property type="nucleotide sequence ID" value="NZ_AP025565.1"/>
</dbReference>
<name>A0AA92L2N2_CLOIN</name>
<dbReference type="Proteomes" id="UP000503330">
    <property type="component" value="Chromosome"/>
</dbReference>
<evidence type="ECO:0000313" key="4">
    <source>
        <dbReference type="EMBL" id="QJA01287.1"/>
    </source>
</evidence>
<evidence type="ECO:0000256" key="2">
    <source>
        <dbReference type="SAM" id="Phobius"/>
    </source>
</evidence>
<accession>A0AA92L2N2</accession>
<reference evidence="4 5" key="1">
    <citation type="submission" date="2020-02" db="EMBL/GenBank/DDBJ databases">
        <authorList>
            <person name="Kociolek L.K."/>
            <person name="Ozer E.A."/>
        </authorList>
    </citation>
    <scope>NUCLEOTIDE SEQUENCE [LARGE SCALE GENOMIC DNA]</scope>
    <source>
        <strain evidence="4 5">ATCC 14501</strain>
    </source>
</reference>
<reference evidence="3" key="2">
    <citation type="journal article" date="2022" name="Clin. Infect. Dis.">
        <title>Association between Clostridium innocuum and antibiotic-associated diarrhea in adults and children: A cross-sectional study and comparative genomics analysis.</title>
        <authorList>
            <person name="Cherny K.E."/>
            <person name="Muscat E.B."/>
            <person name="Balaji A."/>
            <person name="Mukherjee J."/>
            <person name="Ozer E.A."/>
            <person name="Angarone M.P."/>
            <person name="Hauser A.R."/>
            <person name="Sichel J.S."/>
            <person name="Amponsah E."/>
            <person name="Kociolek L.K."/>
        </authorList>
    </citation>
    <scope>NUCLEOTIDE SEQUENCE</scope>
    <source>
        <strain evidence="3">NU1-AC-029v</strain>
    </source>
</reference>
<feature type="region of interest" description="Disordered" evidence="1">
    <location>
        <begin position="1"/>
        <end position="23"/>
    </location>
</feature>
<evidence type="ECO:0000313" key="3">
    <source>
        <dbReference type="EMBL" id="MCR0232617.1"/>
    </source>
</evidence>
<keyword evidence="2" id="KW-0812">Transmembrane</keyword>
<keyword evidence="2" id="KW-1133">Transmembrane helix</keyword>
<evidence type="ECO:0000256" key="1">
    <source>
        <dbReference type="SAM" id="MobiDB-lite"/>
    </source>
</evidence>
<keyword evidence="2" id="KW-0472">Membrane</keyword>
<evidence type="ECO:0000313" key="6">
    <source>
        <dbReference type="Proteomes" id="UP001203972"/>
    </source>
</evidence>
<feature type="transmembrane region" description="Helical" evidence="2">
    <location>
        <begin position="40"/>
        <end position="57"/>
    </location>
</feature>
<sequence length="58" mass="6698">MNEEKLSPPNGVEEHNLREKKEMEQDTGNYTYDFFTFRNVLISAVVLGVIILVISLVR</sequence>
<evidence type="ECO:0000313" key="5">
    <source>
        <dbReference type="Proteomes" id="UP000503330"/>
    </source>
</evidence>
<proteinExistence type="predicted"/>
<dbReference type="AlphaFoldDB" id="A0AA92L2N2"/>
<gene>
    <name evidence="4" type="ORF">G4D54_02070</name>
    <name evidence="3" type="ORF">MKC95_07540</name>
</gene>
<dbReference type="Proteomes" id="UP001203972">
    <property type="component" value="Unassembled WGS sequence"/>
</dbReference>
<protein>
    <submittedName>
        <fullName evidence="3">Uncharacterized protein</fullName>
    </submittedName>
</protein>
<dbReference type="GeneID" id="61924285"/>
<dbReference type="EMBL" id="CP048838">
    <property type="protein sequence ID" value="QJA01287.1"/>
    <property type="molecule type" value="Genomic_DNA"/>
</dbReference>
<organism evidence="3 6">
    <name type="scientific">Clostridium innocuum</name>
    <dbReference type="NCBI Taxonomy" id="1522"/>
    <lineage>
        <taxon>Bacteria</taxon>
        <taxon>Bacillati</taxon>
        <taxon>Bacillota</taxon>
        <taxon>Clostridia</taxon>
        <taxon>Eubacteriales</taxon>
        <taxon>Clostridiaceae</taxon>
        <taxon>Clostridium</taxon>
    </lineage>
</organism>
<dbReference type="EMBL" id="JAKTMA010000010">
    <property type="protein sequence ID" value="MCR0232617.1"/>
    <property type="molecule type" value="Genomic_DNA"/>
</dbReference>